<evidence type="ECO:0008006" key="3">
    <source>
        <dbReference type="Google" id="ProtNLM"/>
    </source>
</evidence>
<gene>
    <name evidence="1" type="ORF">QYF49_13805</name>
</gene>
<name>A0ABT8E849_9BACL</name>
<dbReference type="Gene3D" id="3.30.750.24">
    <property type="entry name" value="STAS domain"/>
    <property type="match status" value="1"/>
</dbReference>
<proteinExistence type="predicted"/>
<dbReference type="InterPro" id="IPR036513">
    <property type="entry name" value="STAS_dom_sf"/>
</dbReference>
<accession>A0ABT8E849</accession>
<sequence length="76" mass="8447">MNSFDFRENEAEVDIDFSNAHLWDDSAVGAVDRVVMKFHQSGIAVNLKGLNSESSNLLDNLAIHSRAESLERVSNL</sequence>
<comment type="caution">
    <text evidence="1">The sequence shown here is derived from an EMBL/GenBank/DDBJ whole genome shotgun (WGS) entry which is preliminary data.</text>
</comment>
<dbReference type="SUPFAM" id="SSF52091">
    <property type="entry name" value="SpoIIaa-like"/>
    <property type="match status" value="1"/>
</dbReference>
<protein>
    <recommendedName>
        <fullName evidence="3">STAS domain-containing protein</fullName>
    </recommendedName>
</protein>
<keyword evidence="2" id="KW-1185">Reference proteome</keyword>
<evidence type="ECO:0000313" key="1">
    <source>
        <dbReference type="EMBL" id="MDN4074077.1"/>
    </source>
</evidence>
<organism evidence="1 2">
    <name type="scientific">Fictibacillus terranigra</name>
    <dbReference type="NCBI Taxonomy" id="3058424"/>
    <lineage>
        <taxon>Bacteria</taxon>
        <taxon>Bacillati</taxon>
        <taxon>Bacillota</taxon>
        <taxon>Bacilli</taxon>
        <taxon>Bacillales</taxon>
        <taxon>Fictibacillaceae</taxon>
        <taxon>Fictibacillus</taxon>
    </lineage>
</organism>
<dbReference type="RefSeq" id="WP_290400152.1">
    <property type="nucleotide sequence ID" value="NZ_JAUHLN010000002.1"/>
</dbReference>
<reference evidence="1" key="1">
    <citation type="submission" date="2023-06" db="EMBL/GenBank/DDBJ databases">
        <title>Draft Genome Sequences of Representative Paenibacillus Polymyxa, Bacillus cereus, Fictibacillus sp., and Brevibacillus agri Strains Isolated from Amazonian Dark Earth.</title>
        <authorList>
            <person name="Pellegrinetti T.A."/>
            <person name="Cunha I.C.M."/>
            <person name="Chaves M.G."/>
            <person name="Freitas A.S."/>
            <person name="Silva A.V.R."/>
            <person name="Tsai S.M."/>
            <person name="Mendes L.W."/>
        </authorList>
    </citation>
    <scope>NUCLEOTIDE SEQUENCE</scope>
    <source>
        <strain evidence="1">CENA-BCM004</strain>
    </source>
</reference>
<evidence type="ECO:0000313" key="2">
    <source>
        <dbReference type="Proteomes" id="UP001168694"/>
    </source>
</evidence>
<dbReference type="EMBL" id="JAUHLN010000002">
    <property type="protein sequence ID" value="MDN4074077.1"/>
    <property type="molecule type" value="Genomic_DNA"/>
</dbReference>
<dbReference type="Proteomes" id="UP001168694">
    <property type="component" value="Unassembled WGS sequence"/>
</dbReference>